<sequence>MVLLARFSYKRRDEDERKRLQKEQDHILGSGLLSPYRNDVINQPQY</sequence>
<comment type="caution">
    <text evidence="1">The sequence shown here is derived from an EMBL/GenBank/DDBJ whole genome shotgun (WGS) entry which is preliminary data.</text>
</comment>
<dbReference type="AlphaFoldDB" id="A0A820CHS3"/>
<protein>
    <submittedName>
        <fullName evidence="1">Uncharacterized protein</fullName>
    </submittedName>
</protein>
<evidence type="ECO:0000313" key="1">
    <source>
        <dbReference type="EMBL" id="CAF4223677.1"/>
    </source>
</evidence>
<feature type="non-terminal residue" evidence="1">
    <location>
        <position position="46"/>
    </location>
</feature>
<reference evidence="1" key="1">
    <citation type="submission" date="2021-02" db="EMBL/GenBank/DDBJ databases">
        <authorList>
            <person name="Nowell W R."/>
        </authorList>
    </citation>
    <scope>NUCLEOTIDE SEQUENCE</scope>
</reference>
<gene>
    <name evidence="1" type="ORF">JBS370_LOCUS37559</name>
</gene>
<proteinExistence type="predicted"/>
<organism evidence="1 2">
    <name type="scientific">Rotaria sordida</name>
    <dbReference type="NCBI Taxonomy" id="392033"/>
    <lineage>
        <taxon>Eukaryota</taxon>
        <taxon>Metazoa</taxon>
        <taxon>Spiralia</taxon>
        <taxon>Gnathifera</taxon>
        <taxon>Rotifera</taxon>
        <taxon>Eurotatoria</taxon>
        <taxon>Bdelloidea</taxon>
        <taxon>Philodinida</taxon>
        <taxon>Philodinidae</taxon>
        <taxon>Rotaria</taxon>
    </lineage>
</organism>
<evidence type="ECO:0000313" key="2">
    <source>
        <dbReference type="Proteomes" id="UP000663836"/>
    </source>
</evidence>
<dbReference type="EMBL" id="CAJOBD010017672">
    <property type="protein sequence ID" value="CAF4223677.1"/>
    <property type="molecule type" value="Genomic_DNA"/>
</dbReference>
<dbReference type="Proteomes" id="UP000663836">
    <property type="component" value="Unassembled WGS sequence"/>
</dbReference>
<name>A0A820CHS3_9BILA</name>
<accession>A0A820CHS3</accession>